<keyword evidence="1" id="KW-1133">Transmembrane helix</keyword>
<feature type="transmembrane region" description="Helical" evidence="1">
    <location>
        <begin position="333"/>
        <end position="353"/>
    </location>
</feature>
<protein>
    <recommendedName>
        <fullName evidence="4">Integral membrane protein</fullName>
    </recommendedName>
</protein>
<sequence>MRRLSTAPVVWMGWVLARLLLVWMVIGTTAAVGDVHYYHAGLFGDDPSDLTEYPDAGVWPLRLLALFTGADLDRFVIGFVVLCLLVDAVFLALVLHWGGGRRFTAAWFWVAFGTAAGPVFVLRLDLYPAVLVAAFATLLFRHPRWASAALALATTMKLWPGVLAAGLVGGWRRAGTWIRVGWFTVALALLCLVTVLTSGADRLLSPLTYQEVRGLQVESLTATPFIVAAHLNPEEWRIAYSSSKSFEVSGAGTAGAVAVTDWLMIAVLVFAVAWALRSLILHRWRPRTAIAFALLMVALLIVTNKVFSPQYIVWLGPLLAVCLCLTDSRLVRAMTWLTVLAAALGTVLFPFLYDSLVHDVQDAGAAVVVLAVRNVLVVVICVLAATWLWREDRALDTRRDEGACTRAQVRTGAAQEAGG</sequence>
<feature type="transmembrane region" description="Helical" evidence="1">
    <location>
        <begin position="365"/>
        <end position="389"/>
    </location>
</feature>
<feature type="transmembrane region" description="Helical" evidence="1">
    <location>
        <begin position="146"/>
        <end position="168"/>
    </location>
</feature>
<accession>M1P7J8</accession>
<dbReference type="EMBL" id="CP003697">
    <property type="protein sequence ID" value="AGF72626.1"/>
    <property type="molecule type" value="Genomic_DNA"/>
</dbReference>
<evidence type="ECO:0000313" key="2">
    <source>
        <dbReference type="EMBL" id="AGF72626.1"/>
    </source>
</evidence>
<feature type="transmembrane region" description="Helical" evidence="1">
    <location>
        <begin position="310"/>
        <end position="326"/>
    </location>
</feature>
<feature type="transmembrane region" description="Helical" evidence="1">
    <location>
        <begin position="288"/>
        <end position="304"/>
    </location>
</feature>
<feature type="transmembrane region" description="Helical" evidence="1">
    <location>
        <begin position="107"/>
        <end position="140"/>
    </location>
</feature>
<dbReference type="KEGG" id="chn:A605_08120"/>
<dbReference type="HOGENOM" id="CLU_035797_0_0_11"/>
<organism evidence="2 3">
    <name type="scientific">Corynebacterium halotolerans YIM 70093 = DSM 44683</name>
    <dbReference type="NCBI Taxonomy" id="1121362"/>
    <lineage>
        <taxon>Bacteria</taxon>
        <taxon>Bacillati</taxon>
        <taxon>Actinomycetota</taxon>
        <taxon>Actinomycetes</taxon>
        <taxon>Mycobacteriales</taxon>
        <taxon>Corynebacteriaceae</taxon>
        <taxon>Corynebacterium</taxon>
    </lineage>
</organism>
<name>M1P7J8_9CORY</name>
<dbReference type="PATRIC" id="fig|1121362.3.peg.1640"/>
<feature type="transmembrane region" description="Helical" evidence="1">
    <location>
        <begin position="75"/>
        <end position="95"/>
    </location>
</feature>
<reference evidence="2 3" key="1">
    <citation type="journal article" date="2012" name="Stand. Genomic Sci.">
        <title>Genome sequence of the halotolerant bacterium Corynebacterium halotolerans type strain YIM 70093(T) (= DSM 44683(T)).</title>
        <authorList>
            <person name="Ruckert C."/>
            <person name="Albersmeier A."/>
            <person name="Al-Dilaimi A."/>
            <person name="Niehaus K."/>
            <person name="Szczepanowski R."/>
            <person name="Kalinowski J."/>
        </authorList>
    </citation>
    <scope>NUCLEOTIDE SEQUENCE [LARGE SCALE GENOMIC DNA]</scope>
    <source>
        <strain evidence="2">YIM 70093</strain>
    </source>
</reference>
<feature type="transmembrane region" description="Helical" evidence="1">
    <location>
        <begin position="12"/>
        <end position="33"/>
    </location>
</feature>
<keyword evidence="1" id="KW-0812">Transmembrane</keyword>
<dbReference type="eggNOG" id="COG5650">
    <property type="taxonomic scope" value="Bacteria"/>
</dbReference>
<evidence type="ECO:0008006" key="4">
    <source>
        <dbReference type="Google" id="ProtNLM"/>
    </source>
</evidence>
<dbReference type="RefSeq" id="WP_015401045.1">
    <property type="nucleotide sequence ID" value="NC_020302.1"/>
</dbReference>
<gene>
    <name evidence="2" type="ORF">A605_08120</name>
</gene>
<dbReference type="AlphaFoldDB" id="M1P7J8"/>
<dbReference type="STRING" id="1121362.A605_08120"/>
<feature type="transmembrane region" description="Helical" evidence="1">
    <location>
        <begin position="254"/>
        <end position="276"/>
    </location>
</feature>
<dbReference type="OrthoDB" id="581198at2"/>
<keyword evidence="3" id="KW-1185">Reference proteome</keyword>
<proteinExistence type="predicted"/>
<evidence type="ECO:0000256" key="1">
    <source>
        <dbReference type="SAM" id="Phobius"/>
    </source>
</evidence>
<evidence type="ECO:0000313" key="3">
    <source>
        <dbReference type="Proteomes" id="UP000011723"/>
    </source>
</evidence>
<feature type="transmembrane region" description="Helical" evidence="1">
    <location>
        <begin position="180"/>
        <end position="200"/>
    </location>
</feature>
<dbReference type="Proteomes" id="UP000011723">
    <property type="component" value="Chromosome"/>
</dbReference>
<keyword evidence="1" id="KW-0472">Membrane</keyword>